<protein>
    <submittedName>
        <fullName evidence="10">Amino acid permease</fullName>
    </submittedName>
</protein>
<feature type="transmembrane region" description="Helical" evidence="8">
    <location>
        <begin position="172"/>
        <end position="189"/>
    </location>
</feature>
<evidence type="ECO:0000256" key="1">
    <source>
        <dbReference type="ARBA" id="ARBA00004141"/>
    </source>
</evidence>
<dbReference type="PIRSF" id="PIRSF006060">
    <property type="entry name" value="AA_transporter"/>
    <property type="match status" value="1"/>
</dbReference>
<feature type="transmembrane region" description="Helical" evidence="8">
    <location>
        <begin position="411"/>
        <end position="435"/>
    </location>
</feature>
<dbReference type="InterPro" id="IPR004841">
    <property type="entry name" value="AA-permease/SLC12A_dom"/>
</dbReference>
<reference evidence="11" key="1">
    <citation type="journal article" date="2015" name="Genome Announc.">
        <title>Draft whole-genome sequence of the biocontrol agent Trichoderma harzianum T6776.</title>
        <authorList>
            <person name="Baroncelli R."/>
            <person name="Piaggeschi G."/>
            <person name="Fiorini L."/>
            <person name="Bertolini E."/>
            <person name="Zapparata A."/>
            <person name="Pe M.E."/>
            <person name="Sarrocco S."/>
            <person name="Vannacci G."/>
        </authorList>
    </citation>
    <scope>NUCLEOTIDE SEQUENCE [LARGE SCALE GENOMIC DNA]</scope>
    <source>
        <strain evidence="11">T6776</strain>
    </source>
</reference>
<evidence type="ECO:0000256" key="2">
    <source>
        <dbReference type="ARBA" id="ARBA00022448"/>
    </source>
</evidence>
<dbReference type="Gene3D" id="1.20.1740.10">
    <property type="entry name" value="Amino acid/polyamine transporter I"/>
    <property type="match status" value="1"/>
</dbReference>
<evidence type="ECO:0000256" key="8">
    <source>
        <dbReference type="SAM" id="Phobius"/>
    </source>
</evidence>
<feature type="transmembrane region" description="Helical" evidence="8">
    <location>
        <begin position="91"/>
        <end position="108"/>
    </location>
</feature>
<keyword evidence="4" id="KW-0029">Amino-acid transport</keyword>
<feature type="transmembrane region" description="Helical" evidence="8">
    <location>
        <begin position="337"/>
        <end position="358"/>
    </location>
</feature>
<dbReference type="Pfam" id="PF00324">
    <property type="entry name" value="AA_permease"/>
    <property type="match status" value="1"/>
</dbReference>
<gene>
    <name evidence="10" type="ORF">THAR02_04422</name>
</gene>
<evidence type="ECO:0000256" key="6">
    <source>
        <dbReference type="ARBA" id="ARBA00023136"/>
    </source>
</evidence>
<feature type="transmembrane region" description="Helical" evidence="8">
    <location>
        <begin position="195"/>
        <end position="214"/>
    </location>
</feature>
<feature type="domain" description="Amino acid permease/ SLC12A" evidence="9">
    <location>
        <begin position="63"/>
        <end position="516"/>
    </location>
</feature>
<keyword evidence="6 8" id="KW-0472">Membrane</keyword>
<sequence length="567" mass="62148">MSHDLHTAQIDAEDGLAPPVSSDCSRDKEKGLDQRQSAASFQEQENSPTEQPEQLKRHLQGRHVQMIAIGGAIGAGLFVGAGSALSAGGPASLLISFIVVGIMMYLMMQALTELAVLYPVNGAFYTYIVRFIDPSWGFAIGAEYAFQWLCLLPFEITAAGITISFWRDDINIGVWIAVFLVTVSLIQLFGVPEFVLSMIKMVACMGFIILGIIINCGGVPTDDRGYIGARYWHDPGAFRNGFKGFCSVFVTASFAFGGTEMTGLAAAETADPRKQIPKAAKQVFFRIAFFYVVNLFILGLIVPSDSDVLLGSSGANTKASPFVLAIELAGIKVLPTIFNVVITISVLSVANSAMYASTRTFQAMAMYKMMPSSFGYVDSHGRPVVTITLQILFGLLAFINEKTSSGEVLFSWLLALTGVSWYFIYGSICVAHIRFRSAWKLNGHTPKELPHQATFGVWGSYVGVFLNFICLCAQIYTALWPPSGASPNAKTFFNACLALLVILALYIFWKVYSWFKHPEQRPMYVKIKDIDVYADIRDGWNAGSVAQETQQKKGAAGYLKSLYHILF</sequence>
<evidence type="ECO:0000256" key="3">
    <source>
        <dbReference type="ARBA" id="ARBA00022692"/>
    </source>
</evidence>
<name>A0A0F9ZTB6_TRIHA</name>
<dbReference type="PANTHER" id="PTHR43341">
    <property type="entry name" value="AMINO ACID PERMEASE"/>
    <property type="match status" value="1"/>
</dbReference>
<evidence type="ECO:0000259" key="9">
    <source>
        <dbReference type="Pfam" id="PF00324"/>
    </source>
</evidence>
<evidence type="ECO:0000313" key="11">
    <source>
        <dbReference type="Proteomes" id="UP000034112"/>
    </source>
</evidence>
<dbReference type="PANTHER" id="PTHR43341:SF1">
    <property type="entry name" value="GENERAL AMINO-ACID PERMEASE GAP1"/>
    <property type="match status" value="1"/>
</dbReference>
<feature type="region of interest" description="Disordered" evidence="7">
    <location>
        <begin position="1"/>
        <end position="56"/>
    </location>
</feature>
<accession>A0A0F9ZTB6</accession>
<feature type="transmembrane region" description="Helical" evidence="8">
    <location>
        <begin position="379"/>
        <end position="399"/>
    </location>
</feature>
<dbReference type="OrthoDB" id="3900342at2759"/>
<dbReference type="AlphaFoldDB" id="A0A0F9ZTB6"/>
<feature type="transmembrane region" description="Helical" evidence="8">
    <location>
        <begin position="66"/>
        <end position="85"/>
    </location>
</feature>
<comment type="subcellular location">
    <subcellularLocation>
        <location evidence="1">Membrane</location>
        <topology evidence="1">Multi-pass membrane protein</topology>
    </subcellularLocation>
</comment>
<comment type="caution">
    <text evidence="10">The sequence shown here is derived from an EMBL/GenBank/DDBJ whole genome shotgun (WGS) entry which is preliminary data.</text>
</comment>
<evidence type="ECO:0000256" key="4">
    <source>
        <dbReference type="ARBA" id="ARBA00022970"/>
    </source>
</evidence>
<dbReference type="EMBL" id="JOKZ01000108">
    <property type="protein sequence ID" value="KKP03502.1"/>
    <property type="molecule type" value="Genomic_DNA"/>
</dbReference>
<evidence type="ECO:0000256" key="7">
    <source>
        <dbReference type="SAM" id="MobiDB-lite"/>
    </source>
</evidence>
<feature type="transmembrane region" description="Helical" evidence="8">
    <location>
        <begin position="491"/>
        <end position="512"/>
    </location>
</feature>
<keyword evidence="3 8" id="KW-0812">Transmembrane</keyword>
<dbReference type="OMA" id="CLAHARM"/>
<dbReference type="InterPro" id="IPR050524">
    <property type="entry name" value="APC_YAT"/>
</dbReference>
<evidence type="ECO:0000313" key="10">
    <source>
        <dbReference type="EMBL" id="KKP03502.1"/>
    </source>
</evidence>
<feature type="transmembrane region" description="Helical" evidence="8">
    <location>
        <begin position="144"/>
        <end position="165"/>
    </location>
</feature>
<evidence type="ECO:0000256" key="5">
    <source>
        <dbReference type="ARBA" id="ARBA00022989"/>
    </source>
</evidence>
<feature type="compositionally biased region" description="Basic and acidic residues" evidence="7">
    <location>
        <begin position="24"/>
        <end position="33"/>
    </location>
</feature>
<feature type="compositionally biased region" description="Polar residues" evidence="7">
    <location>
        <begin position="34"/>
        <end position="52"/>
    </location>
</feature>
<proteinExistence type="predicted"/>
<keyword evidence="5 8" id="KW-1133">Transmembrane helix</keyword>
<dbReference type="GO" id="GO:0015171">
    <property type="term" value="F:amino acid transmembrane transporter activity"/>
    <property type="evidence" value="ECO:0007669"/>
    <property type="project" value="TreeGrafter"/>
</dbReference>
<organism evidence="10 11">
    <name type="scientific">Trichoderma harzianum</name>
    <name type="common">Hypocrea lixii</name>
    <dbReference type="NCBI Taxonomy" id="5544"/>
    <lineage>
        <taxon>Eukaryota</taxon>
        <taxon>Fungi</taxon>
        <taxon>Dikarya</taxon>
        <taxon>Ascomycota</taxon>
        <taxon>Pezizomycotina</taxon>
        <taxon>Sordariomycetes</taxon>
        <taxon>Hypocreomycetidae</taxon>
        <taxon>Hypocreales</taxon>
        <taxon>Hypocreaceae</taxon>
        <taxon>Trichoderma</taxon>
    </lineage>
</organism>
<dbReference type="Proteomes" id="UP000034112">
    <property type="component" value="Unassembled WGS sequence"/>
</dbReference>
<keyword evidence="2" id="KW-0813">Transport</keyword>
<feature type="transmembrane region" description="Helical" evidence="8">
    <location>
        <begin position="455"/>
        <end position="479"/>
    </location>
</feature>
<feature type="transmembrane region" description="Helical" evidence="8">
    <location>
        <begin position="283"/>
        <end position="302"/>
    </location>
</feature>
<dbReference type="FunFam" id="1.20.1740.10:FF:000017">
    <property type="entry name" value="Amino acid permease"/>
    <property type="match status" value="1"/>
</dbReference>
<dbReference type="GO" id="GO:0016020">
    <property type="term" value="C:membrane"/>
    <property type="evidence" value="ECO:0007669"/>
    <property type="project" value="UniProtKB-SubCell"/>
</dbReference>